<reference evidence="3 4" key="1">
    <citation type="submission" date="2016-10" db="EMBL/GenBank/DDBJ databases">
        <authorList>
            <person name="de Groot N.N."/>
        </authorList>
    </citation>
    <scope>NUCLEOTIDE SEQUENCE [LARGE SCALE GENOMIC DNA]</scope>
    <source>
        <strain evidence="3 4">743A</strain>
    </source>
</reference>
<dbReference type="Gene3D" id="3.40.1620.10">
    <property type="entry name" value="YefM-like domain"/>
    <property type="match status" value="1"/>
</dbReference>
<dbReference type="EMBL" id="FOYZ01000002">
    <property type="protein sequence ID" value="SFR64455.1"/>
    <property type="molecule type" value="Genomic_DNA"/>
</dbReference>
<dbReference type="InterPro" id="IPR036165">
    <property type="entry name" value="YefM-like_sf"/>
</dbReference>
<dbReference type="STRING" id="37658.SAMN05661086_00694"/>
<proteinExistence type="inferred from homology"/>
<evidence type="ECO:0000256" key="2">
    <source>
        <dbReference type="RuleBase" id="RU362080"/>
    </source>
</evidence>
<organism evidence="3 4">
    <name type="scientific">Anaeromicropila populeti</name>
    <dbReference type="NCBI Taxonomy" id="37658"/>
    <lineage>
        <taxon>Bacteria</taxon>
        <taxon>Bacillati</taxon>
        <taxon>Bacillota</taxon>
        <taxon>Clostridia</taxon>
        <taxon>Lachnospirales</taxon>
        <taxon>Lachnospiraceae</taxon>
        <taxon>Anaeromicropila</taxon>
    </lineage>
</organism>
<keyword evidence="4" id="KW-1185">Reference proteome</keyword>
<dbReference type="AlphaFoldDB" id="A0A1I6ICE4"/>
<dbReference type="OrthoDB" id="9795585at2"/>
<dbReference type="SUPFAM" id="SSF143120">
    <property type="entry name" value="YefM-like"/>
    <property type="match status" value="1"/>
</dbReference>
<evidence type="ECO:0000313" key="4">
    <source>
        <dbReference type="Proteomes" id="UP000199659"/>
    </source>
</evidence>
<evidence type="ECO:0000313" key="3">
    <source>
        <dbReference type="EMBL" id="SFR64455.1"/>
    </source>
</evidence>
<dbReference type="NCBIfam" id="TIGR01552">
    <property type="entry name" value="phd_fam"/>
    <property type="match status" value="1"/>
</dbReference>
<dbReference type="Proteomes" id="UP000199659">
    <property type="component" value="Unassembled WGS sequence"/>
</dbReference>
<dbReference type="Pfam" id="PF02604">
    <property type="entry name" value="PhdYeFM_antitox"/>
    <property type="match status" value="1"/>
</dbReference>
<accession>A0A1I6ICE4</accession>
<sequence>MIQIRPISDLRNKFTEIEKEVNKGEPVYLTKNGYGTMVVMSLEKYSELTDEIELKLDEADRFADESSIRYSNDEVFGGIREVLHGSKAIQA</sequence>
<dbReference type="RefSeq" id="WP_092559302.1">
    <property type="nucleotide sequence ID" value="NZ_FOYZ01000002.1"/>
</dbReference>
<protein>
    <recommendedName>
        <fullName evidence="2">Antitoxin</fullName>
    </recommendedName>
</protein>
<evidence type="ECO:0000256" key="1">
    <source>
        <dbReference type="ARBA" id="ARBA00009981"/>
    </source>
</evidence>
<dbReference type="InterPro" id="IPR006442">
    <property type="entry name" value="Antitoxin_Phd/YefM"/>
</dbReference>
<gene>
    <name evidence="3" type="ORF">SAMN05661086_00694</name>
</gene>
<comment type="function">
    <text evidence="2">Antitoxin component of a type II toxin-antitoxin (TA) system.</text>
</comment>
<comment type="similarity">
    <text evidence="1 2">Belongs to the phD/YefM antitoxin family.</text>
</comment>
<name>A0A1I6ICE4_9FIRM</name>